<dbReference type="GO" id="GO:0006508">
    <property type="term" value="P:proteolysis"/>
    <property type="evidence" value="ECO:0007669"/>
    <property type="project" value="InterPro"/>
</dbReference>
<sequence length="432" mass="46563">MSRLVRRLALFALVLGPLLARAGDDAPRARVAAVAQAIERHYFDPGRAARIAAELRAEAARGRYDALRDPRELASALTGRLQPLDRHFRVSWVPAASALPAPRAEPQLRRSRPEDHARRGNHGIRKVEVLPGNVGYLELREFAHFDFDDPDAPPRRAIEAALQVLAGVDALVIDLRRNGGGSPAMVGYLASAFLAPGVDVYNRFHSRDGVVGEAPKQAYPAPRPDLPLFVLTSARTGSAAEAFAYTLKHAGRATIVGEPSAGAANPGGEFDVGGGLRVFVSTGSPRNPVTGGNWEGDGVQPDVAVAQADAMRTATELALQAALARSHGEAASTETRWALEALRAQAAPASPPPLADYAGRYGPIAIETDDRGLRLRNRRRPALSLLQLQQDLFTATEEPSMRVRFERGARGEVTALETLYADGRSDRFRRDE</sequence>
<accession>A0A3N4W756</accession>
<dbReference type="PANTHER" id="PTHR11261">
    <property type="entry name" value="INTERPHOTORECEPTOR RETINOID-BINDING PROTEIN"/>
    <property type="match status" value="1"/>
</dbReference>
<dbReference type="EMBL" id="RKQN01000001">
    <property type="protein sequence ID" value="RPE81920.1"/>
    <property type="molecule type" value="Genomic_DNA"/>
</dbReference>
<dbReference type="GO" id="GO:0008236">
    <property type="term" value="F:serine-type peptidase activity"/>
    <property type="evidence" value="ECO:0007669"/>
    <property type="project" value="InterPro"/>
</dbReference>
<dbReference type="InterPro" id="IPR029045">
    <property type="entry name" value="ClpP/crotonase-like_dom_sf"/>
</dbReference>
<evidence type="ECO:0000313" key="4">
    <source>
        <dbReference type="Proteomes" id="UP000269708"/>
    </source>
</evidence>
<proteinExistence type="predicted"/>
<evidence type="ECO:0000256" key="1">
    <source>
        <dbReference type="SAM" id="SignalP"/>
    </source>
</evidence>
<dbReference type="PANTHER" id="PTHR11261:SF3">
    <property type="entry name" value="RETINOL-BINDING PROTEIN 3"/>
    <property type="match status" value="1"/>
</dbReference>
<dbReference type="SMART" id="SM00245">
    <property type="entry name" value="TSPc"/>
    <property type="match status" value="1"/>
</dbReference>
<dbReference type="InterPro" id="IPR005151">
    <property type="entry name" value="Tail-specific_protease"/>
</dbReference>
<organism evidence="3 4">
    <name type="scientific">Vulcaniibacterium tengchongense</name>
    <dbReference type="NCBI Taxonomy" id="1273429"/>
    <lineage>
        <taxon>Bacteria</taxon>
        <taxon>Pseudomonadati</taxon>
        <taxon>Pseudomonadota</taxon>
        <taxon>Gammaproteobacteria</taxon>
        <taxon>Lysobacterales</taxon>
        <taxon>Lysobacteraceae</taxon>
        <taxon>Vulcaniibacterium</taxon>
    </lineage>
</organism>
<reference evidence="3 4" key="1">
    <citation type="submission" date="2018-11" db="EMBL/GenBank/DDBJ databases">
        <title>Genomic Encyclopedia of Type Strains, Phase IV (KMG-IV): sequencing the most valuable type-strain genomes for metagenomic binning, comparative biology and taxonomic classification.</title>
        <authorList>
            <person name="Goeker M."/>
        </authorList>
    </citation>
    <scope>NUCLEOTIDE SEQUENCE [LARGE SCALE GENOMIC DNA]</scope>
    <source>
        <strain evidence="3 4">DSM 25623</strain>
    </source>
</reference>
<protein>
    <submittedName>
        <fullName evidence="3">Peptidase S41-like protein</fullName>
    </submittedName>
</protein>
<feature type="domain" description="Tail specific protease" evidence="2">
    <location>
        <begin position="101"/>
        <end position="306"/>
    </location>
</feature>
<dbReference type="Gene3D" id="3.30.750.44">
    <property type="match status" value="1"/>
</dbReference>
<feature type="signal peptide" evidence="1">
    <location>
        <begin position="1"/>
        <end position="22"/>
    </location>
</feature>
<keyword evidence="4" id="KW-1185">Reference proteome</keyword>
<feature type="chain" id="PRO_5018267909" evidence="1">
    <location>
        <begin position="23"/>
        <end position="432"/>
    </location>
</feature>
<dbReference type="AlphaFoldDB" id="A0A3N4W756"/>
<dbReference type="CDD" id="cd07563">
    <property type="entry name" value="Peptidase_S41_IRBP"/>
    <property type="match status" value="1"/>
</dbReference>
<evidence type="ECO:0000313" key="3">
    <source>
        <dbReference type="EMBL" id="RPE81920.1"/>
    </source>
</evidence>
<comment type="caution">
    <text evidence="3">The sequence shown here is derived from an EMBL/GenBank/DDBJ whole genome shotgun (WGS) entry which is preliminary data.</text>
</comment>
<dbReference type="SUPFAM" id="SSF52096">
    <property type="entry name" value="ClpP/crotonase"/>
    <property type="match status" value="1"/>
</dbReference>
<dbReference type="OrthoDB" id="9758793at2"/>
<evidence type="ECO:0000259" key="2">
    <source>
        <dbReference type="SMART" id="SM00245"/>
    </source>
</evidence>
<dbReference type="Pfam" id="PF03572">
    <property type="entry name" value="Peptidase_S41"/>
    <property type="match status" value="1"/>
</dbReference>
<dbReference type="Gene3D" id="3.90.226.10">
    <property type="entry name" value="2-enoyl-CoA Hydratase, Chain A, domain 1"/>
    <property type="match status" value="1"/>
</dbReference>
<dbReference type="Proteomes" id="UP000269708">
    <property type="component" value="Unassembled WGS sequence"/>
</dbReference>
<dbReference type="RefSeq" id="WP_123769428.1">
    <property type="nucleotide sequence ID" value="NZ_RKQN01000001.1"/>
</dbReference>
<gene>
    <name evidence="3" type="ORF">EDC50_1123</name>
</gene>
<name>A0A3N4W756_9GAMM</name>
<keyword evidence="1" id="KW-0732">Signal</keyword>